<dbReference type="HAMAP" id="MF_00493">
    <property type="entry name" value="Transaldolase_2"/>
    <property type="match status" value="1"/>
</dbReference>
<comment type="catalytic activity">
    <reaction evidence="10 11">
        <text>D-sedoheptulose 7-phosphate + D-glyceraldehyde 3-phosphate = D-erythrose 4-phosphate + beta-D-fructose 6-phosphate</text>
        <dbReference type="Rhea" id="RHEA:17053"/>
        <dbReference type="ChEBI" id="CHEBI:16897"/>
        <dbReference type="ChEBI" id="CHEBI:57483"/>
        <dbReference type="ChEBI" id="CHEBI:57634"/>
        <dbReference type="ChEBI" id="CHEBI:59776"/>
        <dbReference type="EC" id="2.2.1.2"/>
    </reaction>
</comment>
<dbReference type="NCBIfam" id="NF002881">
    <property type="entry name" value="PRK03343.1"/>
    <property type="match status" value="1"/>
</dbReference>
<dbReference type="GO" id="GO:0004801">
    <property type="term" value="F:transaldolase activity"/>
    <property type="evidence" value="ECO:0007669"/>
    <property type="project" value="UniProtKB-UniRule"/>
</dbReference>
<dbReference type="InterPro" id="IPR001585">
    <property type="entry name" value="TAL/FSA"/>
</dbReference>
<keyword evidence="9 11" id="KW-0704">Schiff base</keyword>
<evidence type="ECO:0000256" key="5">
    <source>
        <dbReference type="ARBA" id="ARBA00013151"/>
    </source>
</evidence>
<evidence type="ECO:0000256" key="7">
    <source>
        <dbReference type="ARBA" id="ARBA00022679"/>
    </source>
</evidence>
<gene>
    <name evidence="11 12" type="primary">tal</name>
    <name evidence="12" type="ORF">MOP44_04595</name>
</gene>
<evidence type="ECO:0000256" key="2">
    <source>
        <dbReference type="ARBA" id="ARBA00004496"/>
    </source>
</evidence>
<evidence type="ECO:0000256" key="3">
    <source>
        <dbReference type="ARBA" id="ARBA00004857"/>
    </source>
</evidence>
<dbReference type="KEGG" id="orp:MOP44_04595"/>
<reference evidence="12" key="1">
    <citation type="submission" date="2021-04" db="EMBL/GenBank/DDBJ databases">
        <title>Phylogenetic analysis of Acidobacteriaceae.</title>
        <authorList>
            <person name="Qiu L."/>
            <person name="Zhang Q."/>
        </authorList>
    </citation>
    <scope>NUCLEOTIDE SEQUENCE</scope>
    <source>
        <strain evidence="12">DSM 25168</strain>
    </source>
</reference>
<dbReference type="InterPro" id="IPR013785">
    <property type="entry name" value="Aldolase_TIM"/>
</dbReference>
<keyword evidence="6 11" id="KW-0963">Cytoplasm</keyword>
<dbReference type="AlphaFoldDB" id="A0A9J7BRM1"/>
<sequence length="361" mass="39874">MRATALLRDLGQSLWLDNITRDLIDNGKLKYYIDELSITGVTSNPTIFDHAIKGSNAYDAAIVEEAKKCKTWEDVFFELAIADVQRAADLLSETHTTTNGVDGWVSIEVPPSLAYETEGTIAAAQLLSRRVNRPNVFIKIPGTPEGLAAVEEMIFSGIPINITLLFSPEQYSDAADAYLKGIERRIAADMPAAVPSVASLFVSRWDVAVQERVSEDLRGKLGVSVAARVYARYRGILADPRWQRAFNYGALPQRLLWASTGTKHPNASPTYYIDALAVPFSINTMPDVTLNALADKDRAPQLMNTDTTAAEMLLTRFAYLGIQVETLGRELQEAGATSFQTSWDELMDLLVSRHSELTRSR</sequence>
<protein>
    <recommendedName>
        <fullName evidence="5 11">Transaldolase</fullName>
        <ecNumber evidence="5 11">2.2.1.2</ecNumber>
    </recommendedName>
</protein>
<feature type="active site" description="Schiff-base intermediate with substrate" evidence="11">
    <location>
        <position position="139"/>
    </location>
</feature>
<dbReference type="PROSITE" id="PS01054">
    <property type="entry name" value="TRANSALDOLASE_1"/>
    <property type="match status" value="1"/>
</dbReference>
<dbReference type="Gene3D" id="3.20.20.70">
    <property type="entry name" value="Aldolase class I"/>
    <property type="match status" value="1"/>
</dbReference>
<proteinExistence type="inferred from homology"/>
<dbReference type="NCBIfam" id="TIGR00876">
    <property type="entry name" value="tal_mycobact"/>
    <property type="match status" value="1"/>
</dbReference>
<dbReference type="SUPFAM" id="SSF51569">
    <property type="entry name" value="Aldolase"/>
    <property type="match status" value="1"/>
</dbReference>
<evidence type="ECO:0000256" key="4">
    <source>
        <dbReference type="ARBA" id="ARBA00008426"/>
    </source>
</evidence>
<evidence type="ECO:0000256" key="8">
    <source>
        <dbReference type="ARBA" id="ARBA00023126"/>
    </source>
</evidence>
<evidence type="ECO:0000313" key="12">
    <source>
        <dbReference type="EMBL" id="UWZ85223.1"/>
    </source>
</evidence>
<dbReference type="GO" id="GO:0005737">
    <property type="term" value="C:cytoplasm"/>
    <property type="evidence" value="ECO:0007669"/>
    <property type="project" value="UniProtKB-SubCell"/>
</dbReference>
<comment type="subcellular location">
    <subcellularLocation>
        <location evidence="2 11">Cytoplasm</location>
    </subcellularLocation>
</comment>
<keyword evidence="8 11" id="KW-0570">Pentose shunt</keyword>
<evidence type="ECO:0000256" key="1">
    <source>
        <dbReference type="ARBA" id="ARBA00003518"/>
    </source>
</evidence>
<comment type="pathway">
    <text evidence="3 11">Carbohydrate degradation; pentose phosphate pathway; D-glyceraldehyde 3-phosphate and beta-D-fructose 6-phosphate from D-ribose 5-phosphate and D-xylulose 5-phosphate (non-oxidative stage): step 2/3.</text>
</comment>
<dbReference type="Pfam" id="PF00923">
    <property type="entry name" value="TAL_FSA"/>
    <property type="match status" value="1"/>
</dbReference>
<evidence type="ECO:0000313" key="13">
    <source>
        <dbReference type="Proteomes" id="UP001059380"/>
    </source>
</evidence>
<dbReference type="EC" id="2.2.1.2" evidence="5 11"/>
<dbReference type="PIRSF" id="PIRSF036915">
    <property type="entry name" value="Trnald_Bac_Plnt"/>
    <property type="match status" value="1"/>
</dbReference>
<evidence type="ECO:0000256" key="11">
    <source>
        <dbReference type="HAMAP-Rule" id="MF_00493"/>
    </source>
</evidence>
<dbReference type="EMBL" id="CP093313">
    <property type="protein sequence ID" value="UWZ85223.1"/>
    <property type="molecule type" value="Genomic_DNA"/>
</dbReference>
<organism evidence="12 13">
    <name type="scientific">Occallatibacter riparius</name>
    <dbReference type="NCBI Taxonomy" id="1002689"/>
    <lineage>
        <taxon>Bacteria</taxon>
        <taxon>Pseudomonadati</taxon>
        <taxon>Acidobacteriota</taxon>
        <taxon>Terriglobia</taxon>
        <taxon>Terriglobales</taxon>
        <taxon>Acidobacteriaceae</taxon>
        <taxon>Occallatibacter</taxon>
    </lineage>
</organism>
<dbReference type="RefSeq" id="WP_260794741.1">
    <property type="nucleotide sequence ID" value="NZ_CP093313.1"/>
</dbReference>
<keyword evidence="7 11" id="KW-0808">Transferase</keyword>
<comment type="function">
    <text evidence="1 11">Transaldolase is important for the balance of metabolites in the pentose-phosphate pathway.</text>
</comment>
<evidence type="ECO:0000256" key="9">
    <source>
        <dbReference type="ARBA" id="ARBA00023270"/>
    </source>
</evidence>
<dbReference type="PANTHER" id="PTHR10683">
    <property type="entry name" value="TRANSALDOLASE"/>
    <property type="match status" value="1"/>
</dbReference>
<evidence type="ECO:0000256" key="10">
    <source>
        <dbReference type="ARBA" id="ARBA00048810"/>
    </source>
</evidence>
<keyword evidence="13" id="KW-1185">Reference proteome</keyword>
<dbReference type="InterPro" id="IPR018225">
    <property type="entry name" value="Transaldolase_AS"/>
</dbReference>
<dbReference type="PANTHER" id="PTHR10683:SF31">
    <property type="entry name" value="TRANSALDOLASE"/>
    <property type="match status" value="1"/>
</dbReference>
<dbReference type="GO" id="GO:0006098">
    <property type="term" value="P:pentose-phosphate shunt"/>
    <property type="evidence" value="ECO:0007669"/>
    <property type="project" value="UniProtKB-UniRule"/>
</dbReference>
<name>A0A9J7BRM1_9BACT</name>
<comment type="similarity">
    <text evidence="4 11">Belongs to the transaldolase family. Type 2 subfamily.</text>
</comment>
<accession>A0A9J7BRM1</accession>
<dbReference type="Proteomes" id="UP001059380">
    <property type="component" value="Chromosome"/>
</dbReference>
<dbReference type="PROSITE" id="PS00958">
    <property type="entry name" value="TRANSALDOLASE_2"/>
    <property type="match status" value="1"/>
</dbReference>
<dbReference type="CDD" id="cd00955">
    <property type="entry name" value="Transaldolase_like"/>
    <property type="match status" value="1"/>
</dbReference>
<evidence type="ECO:0000256" key="6">
    <source>
        <dbReference type="ARBA" id="ARBA00022490"/>
    </source>
</evidence>
<dbReference type="GO" id="GO:0005975">
    <property type="term" value="P:carbohydrate metabolic process"/>
    <property type="evidence" value="ECO:0007669"/>
    <property type="project" value="InterPro"/>
</dbReference>
<dbReference type="InterPro" id="IPR004732">
    <property type="entry name" value="Transaldolase_2"/>
</dbReference>